<dbReference type="WBParaSite" id="NBR_0001362901-mRNA-1">
    <property type="protein sequence ID" value="NBR_0001362901-mRNA-1"/>
    <property type="gene ID" value="NBR_0001362901"/>
</dbReference>
<reference evidence="1 2" key="2">
    <citation type="submission" date="2018-11" db="EMBL/GenBank/DDBJ databases">
        <authorList>
            <consortium name="Pathogen Informatics"/>
        </authorList>
    </citation>
    <scope>NUCLEOTIDE SEQUENCE [LARGE SCALE GENOMIC DNA]</scope>
</reference>
<reference evidence="3" key="1">
    <citation type="submission" date="2017-02" db="UniProtKB">
        <authorList>
            <consortium name="WormBaseParasite"/>
        </authorList>
    </citation>
    <scope>IDENTIFICATION</scope>
</reference>
<accession>A0A0N4YB19</accession>
<evidence type="ECO:0000313" key="1">
    <source>
        <dbReference type="EMBL" id="VDL77219.1"/>
    </source>
</evidence>
<dbReference type="Proteomes" id="UP000271162">
    <property type="component" value="Unassembled WGS sequence"/>
</dbReference>
<dbReference type="AlphaFoldDB" id="A0A0N4YB19"/>
<evidence type="ECO:0000313" key="2">
    <source>
        <dbReference type="Proteomes" id="UP000271162"/>
    </source>
</evidence>
<sequence length="99" mass="10954">PLTSSLEAGNEVDVIYSDLENSFDKVTHDKLSIHPSANSLDPYLSVHFGSNAKGNYPLFEMLVVVSLKARFSHLFSLTFIVLEKFTPSLVPLVGHVNFC</sequence>
<evidence type="ECO:0000313" key="3">
    <source>
        <dbReference type="WBParaSite" id="NBR_0001362901-mRNA-1"/>
    </source>
</evidence>
<proteinExistence type="predicted"/>
<keyword evidence="2" id="KW-1185">Reference proteome</keyword>
<protein>
    <submittedName>
        <fullName evidence="3">Reverse transcriptase domain-containing protein</fullName>
    </submittedName>
</protein>
<name>A0A0N4YB19_NIPBR</name>
<dbReference type="EMBL" id="UYSL01021100">
    <property type="protein sequence ID" value="VDL77219.1"/>
    <property type="molecule type" value="Genomic_DNA"/>
</dbReference>
<organism evidence="3">
    <name type="scientific">Nippostrongylus brasiliensis</name>
    <name type="common">Rat hookworm</name>
    <dbReference type="NCBI Taxonomy" id="27835"/>
    <lineage>
        <taxon>Eukaryota</taxon>
        <taxon>Metazoa</taxon>
        <taxon>Ecdysozoa</taxon>
        <taxon>Nematoda</taxon>
        <taxon>Chromadorea</taxon>
        <taxon>Rhabditida</taxon>
        <taxon>Rhabditina</taxon>
        <taxon>Rhabditomorpha</taxon>
        <taxon>Strongyloidea</taxon>
        <taxon>Heligmosomidae</taxon>
        <taxon>Nippostrongylus</taxon>
    </lineage>
</organism>
<gene>
    <name evidence="1" type="ORF">NBR_LOCUS13630</name>
</gene>